<feature type="non-terminal residue" evidence="2">
    <location>
        <position position="52"/>
    </location>
</feature>
<gene>
    <name evidence="2" type="ORF">AVEN_75940_1</name>
</gene>
<sequence length="52" mass="6039">MQAYLRRFDEGVDDHVSLLQSAVIFRVDAEQQMGDSQQRKQKSSCLHGFPER</sequence>
<dbReference type="AlphaFoldDB" id="A0A4Y2W4Z2"/>
<evidence type="ECO:0000313" key="2">
    <source>
        <dbReference type="EMBL" id="GBO32375.1"/>
    </source>
</evidence>
<dbReference type="Proteomes" id="UP000499080">
    <property type="component" value="Unassembled WGS sequence"/>
</dbReference>
<dbReference type="EMBL" id="BGPR01055833">
    <property type="protein sequence ID" value="GBO32375.1"/>
    <property type="molecule type" value="Genomic_DNA"/>
</dbReference>
<keyword evidence="3" id="KW-1185">Reference proteome</keyword>
<reference evidence="2 3" key="1">
    <citation type="journal article" date="2019" name="Sci. Rep.">
        <title>Orb-weaving spider Araneus ventricosus genome elucidates the spidroin gene catalogue.</title>
        <authorList>
            <person name="Kono N."/>
            <person name="Nakamura H."/>
            <person name="Ohtoshi R."/>
            <person name="Moran D.A.P."/>
            <person name="Shinohara A."/>
            <person name="Yoshida Y."/>
            <person name="Fujiwara M."/>
            <person name="Mori M."/>
            <person name="Tomita M."/>
            <person name="Arakawa K."/>
        </authorList>
    </citation>
    <scope>NUCLEOTIDE SEQUENCE [LARGE SCALE GENOMIC DNA]</scope>
</reference>
<organism evidence="2 3">
    <name type="scientific">Araneus ventricosus</name>
    <name type="common">Orbweaver spider</name>
    <name type="synonym">Epeira ventricosa</name>
    <dbReference type="NCBI Taxonomy" id="182803"/>
    <lineage>
        <taxon>Eukaryota</taxon>
        <taxon>Metazoa</taxon>
        <taxon>Ecdysozoa</taxon>
        <taxon>Arthropoda</taxon>
        <taxon>Chelicerata</taxon>
        <taxon>Arachnida</taxon>
        <taxon>Araneae</taxon>
        <taxon>Araneomorphae</taxon>
        <taxon>Entelegynae</taxon>
        <taxon>Araneoidea</taxon>
        <taxon>Araneidae</taxon>
        <taxon>Araneus</taxon>
    </lineage>
</organism>
<feature type="region of interest" description="Disordered" evidence="1">
    <location>
        <begin position="31"/>
        <end position="52"/>
    </location>
</feature>
<accession>A0A4Y2W4Z2</accession>
<evidence type="ECO:0000313" key="3">
    <source>
        <dbReference type="Proteomes" id="UP000499080"/>
    </source>
</evidence>
<protein>
    <submittedName>
        <fullName evidence="2">Uncharacterized protein</fullName>
    </submittedName>
</protein>
<comment type="caution">
    <text evidence="2">The sequence shown here is derived from an EMBL/GenBank/DDBJ whole genome shotgun (WGS) entry which is preliminary data.</text>
</comment>
<evidence type="ECO:0000256" key="1">
    <source>
        <dbReference type="SAM" id="MobiDB-lite"/>
    </source>
</evidence>
<name>A0A4Y2W4Z2_ARAVE</name>
<proteinExistence type="predicted"/>